<reference evidence="12 13" key="1">
    <citation type="submission" date="2016-03" db="EMBL/GenBank/DDBJ databases">
        <title>Comparative genomics of the ectomycorrhizal sister species Rhizopogon vinicolor and Rhizopogon vesiculosus (Basidiomycota: Boletales) reveals a divergence of the mating type B locus.</title>
        <authorList>
            <person name="Mujic A.B."/>
            <person name="Kuo A."/>
            <person name="Tritt A."/>
            <person name="Lipzen A."/>
            <person name="Chen C."/>
            <person name="Johnson J."/>
            <person name="Sharma A."/>
            <person name="Barry K."/>
            <person name="Grigoriev I.V."/>
            <person name="Spatafora J.W."/>
        </authorList>
    </citation>
    <scope>NUCLEOTIDE SEQUENCE [LARGE SCALE GENOMIC DNA]</scope>
    <source>
        <strain evidence="12 13">AM-OR11-056</strain>
    </source>
</reference>
<evidence type="ECO:0000256" key="10">
    <source>
        <dbReference type="RuleBase" id="RU000461"/>
    </source>
</evidence>
<feature type="binding site" description="axial binding residue" evidence="9">
    <location>
        <position position="421"/>
    </location>
    <ligand>
        <name>heme</name>
        <dbReference type="ChEBI" id="CHEBI:30413"/>
    </ligand>
    <ligandPart>
        <name>Fe</name>
        <dbReference type="ChEBI" id="CHEBI:18248"/>
    </ligandPart>
</feature>
<dbReference type="OrthoDB" id="2789670at2759"/>
<evidence type="ECO:0000256" key="6">
    <source>
        <dbReference type="ARBA" id="ARBA00023002"/>
    </source>
</evidence>
<comment type="cofactor">
    <cofactor evidence="1 9">
        <name>heme</name>
        <dbReference type="ChEBI" id="CHEBI:30413"/>
    </cofactor>
</comment>
<evidence type="ECO:0000256" key="8">
    <source>
        <dbReference type="ARBA" id="ARBA00023033"/>
    </source>
</evidence>
<dbReference type="Gene3D" id="1.10.630.10">
    <property type="entry name" value="Cytochrome P450"/>
    <property type="match status" value="1"/>
</dbReference>
<dbReference type="InterPro" id="IPR001128">
    <property type="entry name" value="Cyt_P450"/>
</dbReference>
<proteinExistence type="inferred from homology"/>
<dbReference type="AlphaFoldDB" id="A0A1J8RBU7"/>
<keyword evidence="11" id="KW-1133">Transmembrane helix</keyword>
<dbReference type="GO" id="GO:0004497">
    <property type="term" value="F:monooxygenase activity"/>
    <property type="evidence" value="ECO:0007669"/>
    <property type="project" value="UniProtKB-KW"/>
</dbReference>
<dbReference type="Pfam" id="PF00067">
    <property type="entry name" value="p450"/>
    <property type="match status" value="1"/>
</dbReference>
<keyword evidence="6 10" id="KW-0560">Oxidoreductase</keyword>
<evidence type="ECO:0000256" key="2">
    <source>
        <dbReference type="ARBA" id="ARBA00005179"/>
    </source>
</evidence>
<keyword evidence="7 9" id="KW-0408">Iron</keyword>
<evidence type="ECO:0008006" key="14">
    <source>
        <dbReference type="Google" id="ProtNLM"/>
    </source>
</evidence>
<keyword evidence="13" id="KW-1185">Reference proteome</keyword>
<evidence type="ECO:0000256" key="11">
    <source>
        <dbReference type="SAM" id="Phobius"/>
    </source>
</evidence>
<dbReference type="STRING" id="180088.A0A1J8RBU7"/>
<dbReference type="EMBL" id="LVVM01001124">
    <property type="protein sequence ID" value="OJA19218.1"/>
    <property type="molecule type" value="Genomic_DNA"/>
</dbReference>
<dbReference type="PANTHER" id="PTHR46300:SF1">
    <property type="entry name" value="P450, PUTATIVE (EUROFUNG)-RELATED"/>
    <property type="match status" value="1"/>
</dbReference>
<comment type="caution">
    <text evidence="12">The sequence shown here is derived from an EMBL/GenBank/DDBJ whole genome shotgun (WGS) entry which is preliminary data.</text>
</comment>
<gene>
    <name evidence="12" type="ORF">AZE42_10896</name>
</gene>
<evidence type="ECO:0000256" key="3">
    <source>
        <dbReference type="ARBA" id="ARBA00010617"/>
    </source>
</evidence>
<evidence type="ECO:0000256" key="4">
    <source>
        <dbReference type="ARBA" id="ARBA00022617"/>
    </source>
</evidence>
<dbReference type="InterPro" id="IPR050364">
    <property type="entry name" value="Cytochrome_P450_fung"/>
</dbReference>
<keyword evidence="11" id="KW-0472">Membrane</keyword>
<protein>
    <recommendedName>
        <fullName evidence="14">Cytochrome P450</fullName>
    </recommendedName>
</protein>
<keyword evidence="8 10" id="KW-0503">Monooxygenase</keyword>
<dbReference type="InterPro" id="IPR017972">
    <property type="entry name" value="Cyt_P450_CS"/>
</dbReference>
<dbReference type="Proteomes" id="UP000183567">
    <property type="component" value="Unassembled WGS sequence"/>
</dbReference>
<evidence type="ECO:0000313" key="13">
    <source>
        <dbReference type="Proteomes" id="UP000183567"/>
    </source>
</evidence>
<dbReference type="PANTHER" id="PTHR46300">
    <property type="entry name" value="P450, PUTATIVE (EUROFUNG)-RELATED-RELATED"/>
    <property type="match status" value="1"/>
</dbReference>
<dbReference type="GO" id="GO:0005506">
    <property type="term" value="F:iron ion binding"/>
    <property type="evidence" value="ECO:0007669"/>
    <property type="project" value="InterPro"/>
</dbReference>
<dbReference type="SUPFAM" id="SSF48264">
    <property type="entry name" value="Cytochrome P450"/>
    <property type="match status" value="1"/>
</dbReference>
<keyword evidence="11" id="KW-0812">Transmembrane</keyword>
<organism evidence="12 13">
    <name type="scientific">Rhizopogon vesiculosus</name>
    <dbReference type="NCBI Taxonomy" id="180088"/>
    <lineage>
        <taxon>Eukaryota</taxon>
        <taxon>Fungi</taxon>
        <taxon>Dikarya</taxon>
        <taxon>Basidiomycota</taxon>
        <taxon>Agaricomycotina</taxon>
        <taxon>Agaricomycetes</taxon>
        <taxon>Agaricomycetidae</taxon>
        <taxon>Boletales</taxon>
        <taxon>Suillineae</taxon>
        <taxon>Rhizopogonaceae</taxon>
        <taxon>Rhizopogon</taxon>
    </lineage>
</organism>
<evidence type="ECO:0000313" key="12">
    <source>
        <dbReference type="EMBL" id="OJA19218.1"/>
    </source>
</evidence>
<keyword evidence="5 9" id="KW-0479">Metal-binding</keyword>
<evidence type="ECO:0000256" key="7">
    <source>
        <dbReference type="ARBA" id="ARBA00023004"/>
    </source>
</evidence>
<keyword evidence="4 9" id="KW-0349">Heme</keyword>
<dbReference type="GO" id="GO:0020037">
    <property type="term" value="F:heme binding"/>
    <property type="evidence" value="ECO:0007669"/>
    <property type="project" value="InterPro"/>
</dbReference>
<evidence type="ECO:0000256" key="5">
    <source>
        <dbReference type="ARBA" id="ARBA00022723"/>
    </source>
</evidence>
<dbReference type="InterPro" id="IPR002401">
    <property type="entry name" value="Cyt_P450_E_grp-I"/>
</dbReference>
<evidence type="ECO:0000256" key="9">
    <source>
        <dbReference type="PIRSR" id="PIRSR602401-1"/>
    </source>
</evidence>
<dbReference type="InterPro" id="IPR036396">
    <property type="entry name" value="Cyt_P450_sf"/>
</dbReference>
<sequence length="490" mass="55063">MSSMLDLFHAWHWQIVAVVFSLLVLVVCSFHGSRTSSLRLPPGPSEPPLGHHGPRKIAQWINEYGPVISLNKGKDVLVIVGRYQEAIDIMEKQGASLADRPRSVAGSEILGRGMRFVQIGSGERIRKFRKASHTHLQLKSAQTYEPAQFAYARDIILDLLDSPRLHQLHIKRFAASVILRIVYGKTTPTLLSDPFLLQLQKMIPRVQSAMMPGTYLVDKYPILKYIPGYGRNLLAWREEEYEMLSGKLNWVKSQVESNVAADSVAKDLLVHHDDNQLSEMETTYLSGSLIGAGADTVSKDSHIDNTQPNMREIIDCCRDLNAPTFEDWSRLVQLQAFILEALRWRPVNPIGLPHRASKDIIWNGMTIPAGATVFGNHWSISRDPDVYHNPEVFDPQRWIGTDGEIKDNMRLFTFGFGRRACPGLHVANRSVYIAAALVLWSFTVTEDPSNPIDDTAFVPGIVSHQKPFSLVFKPRMSEASLKIFFSSTAV</sequence>
<dbReference type="GO" id="GO:0016705">
    <property type="term" value="F:oxidoreductase activity, acting on paired donors, with incorporation or reduction of molecular oxygen"/>
    <property type="evidence" value="ECO:0007669"/>
    <property type="project" value="InterPro"/>
</dbReference>
<comment type="similarity">
    <text evidence="3 10">Belongs to the cytochrome P450 family.</text>
</comment>
<evidence type="ECO:0000256" key="1">
    <source>
        <dbReference type="ARBA" id="ARBA00001971"/>
    </source>
</evidence>
<comment type="pathway">
    <text evidence="2">Secondary metabolite biosynthesis.</text>
</comment>
<feature type="transmembrane region" description="Helical" evidence="11">
    <location>
        <begin position="12"/>
        <end position="30"/>
    </location>
</feature>
<accession>A0A1J8RBU7</accession>
<dbReference type="PROSITE" id="PS00086">
    <property type="entry name" value="CYTOCHROME_P450"/>
    <property type="match status" value="1"/>
</dbReference>
<name>A0A1J8RBU7_9AGAM</name>
<dbReference type="PRINTS" id="PR00463">
    <property type="entry name" value="EP450I"/>
</dbReference>